<dbReference type="GO" id="GO:0005829">
    <property type="term" value="C:cytosol"/>
    <property type="evidence" value="ECO:0007669"/>
    <property type="project" value="TreeGrafter"/>
</dbReference>
<dbReference type="SMART" id="SM00220">
    <property type="entry name" value="S_TKc"/>
    <property type="match status" value="1"/>
</dbReference>
<dbReference type="FunFam" id="3.30.60.20:FF:000019">
    <property type="entry name" value="Serine/threonine-protein kinase"/>
    <property type="match status" value="1"/>
</dbReference>
<evidence type="ECO:0000256" key="21">
    <source>
        <dbReference type="PIRSR" id="PIRSR000552-2"/>
    </source>
</evidence>
<evidence type="ECO:0000256" key="23">
    <source>
        <dbReference type="SAM" id="MobiDB-lite"/>
    </source>
</evidence>
<keyword evidence="11 19" id="KW-0547">Nucleotide-binding</keyword>
<keyword evidence="9 19" id="KW-0479">Metal-binding</keyword>
<keyword evidence="10" id="KW-0677">Repeat</keyword>
<evidence type="ECO:0000259" key="26">
    <source>
        <dbReference type="PROSITE" id="PS50081"/>
    </source>
</evidence>
<evidence type="ECO:0000256" key="5">
    <source>
        <dbReference type="ARBA" id="ARBA00022490"/>
    </source>
</evidence>
<dbReference type="SUPFAM" id="SSF57889">
    <property type="entry name" value="Cysteine-rich domain"/>
    <property type="match status" value="2"/>
</dbReference>
<evidence type="ECO:0000256" key="3">
    <source>
        <dbReference type="ARBA" id="ARBA00004496"/>
    </source>
</evidence>
<feature type="region of interest" description="Disordered" evidence="23">
    <location>
        <begin position="332"/>
        <end position="373"/>
    </location>
</feature>
<feature type="domain" description="Phorbol-ester/DAG-type" evidence="26">
    <location>
        <begin position="271"/>
        <end position="321"/>
    </location>
</feature>
<evidence type="ECO:0000256" key="12">
    <source>
        <dbReference type="ARBA" id="ARBA00022771"/>
    </source>
</evidence>
<feature type="binding site" evidence="21 22">
    <location>
        <position position="605"/>
    </location>
    <ligand>
        <name>ATP</name>
        <dbReference type="ChEBI" id="CHEBI:30616"/>
    </ligand>
</feature>
<keyword evidence="7" id="KW-0597">Phosphoprotein</keyword>
<comment type="cofactor">
    <cofactor evidence="1 19">
        <name>Mg(2+)</name>
        <dbReference type="ChEBI" id="CHEBI:18420"/>
    </cofactor>
</comment>
<keyword evidence="16 19" id="KW-0460">Magnesium</keyword>
<evidence type="ECO:0000256" key="1">
    <source>
        <dbReference type="ARBA" id="ARBA00001946"/>
    </source>
</evidence>
<feature type="active site" description="Proton acceptor" evidence="20">
    <location>
        <position position="645"/>
    </location>
</feature>
<feature type="binding site" evidence="21">
    <location>
        <begin position="582"/>
        <end position="590"/>
    </location>
    <ligand>
        <name>ATP</name>
        <dbReference type="ChEBI" id="CHEBI:30616"/>
    </ligand>
</feature>
<dbReference type="InterPro" id="IPR011009">
    <property type="entry name" value="Kinase-like_dom_sf"/>
</dbReference>
<dbReference type="GO" id="GO:0035556">
    <property type="term" value="P:intracellular signal transduction"/>
    <property type="evidence" value="ECO:0007669"/>
    <property type="project" value="TreeGrafter"/>
</dbReference>
<accession>A0A2K6MX94</accession>
<dbReference type="InterPro" id="IPR000719">
    <property type="entry name" value="Prot_kinase_dom"/>
</dbReference>
<reference evidence="27" key="2">
    <citation type="submission" date="2025-08" db="UniProtKB">
        <authorList>
            <consortium name="Ensembl"/>
        </authorList>
    </citation>
    <scope>IDENTIFICATION</scope>
</reference>
<dbReference type="CDD" id="cd20844">
    <property type="entry name" value="C1_PKD3_rpt2"/>
    <property type="match status" value="1"/>
</dbReference>
<dbReference type="PROSITE" id="PS00108">
    <property type="entry name" value="PROTEIN_KINASE_ST"/>
    <property type="match status" value="1"/>
</dbReference>
<dbReference type="PANTHER" id="PTHR22968:SF26">
    <property type="entry name" value="SERINE_THREONINE-PROTEIN KINASE D3"/>
    <property type="match status" value="1"/>
</dbReference>
<dbReference type="PROSITE" id="PS00479">
    <property type="entry name" value="ZF_DAG_PE_1"/>
    <property type="match status" value="2"/>
</dbReference>
<evidence type="ECO:0000259" key="24">
    <source>
        <dbReference type="PROSITE" id="PS50003"/>
    </source>
</evidence>
<dbReference type="InterPro" id="IPR001849">
    <property type="entry name" value="PH_domain"/>
</dbReference>
<reference evidence="27 28" key="1">
    <citation type="submission" date="2016-06" db="EMBL/GenBank/DDBJ databases">
        <title>Genome of Rhinopithecus bieti.</title>
        <authorList>
            <person name="Wu"/>
            <person name="C.-I. and Zhang"/>
            <person name="Y."/>
        </authorList>
    </citation>
    <scope>NUCLEOTIDE SEQUENCE</scope>
</reference>
<dbReference type="PROSITE" id="PS50011">
    <property type="entry name" value="PROTEIN_KINASE_DOM"/>
    <property type="match status" value="1"/>
</dbReference>
<evidence type="ECO:0000256" key="14">
    <source>
        <dbReference type="ARBA" id="ARBA00022833"/>
    </source>
</evidence>
<dbReference type="Pfam" id="PF25525">
    <property type="entry name" value="Ubiquitin_PRKD1_N"/>
    <property type="match status" value="1"/>
</dbReference>
<keyword evidence="17" id="KW-0472">Membrane</keyword>
<dbReference type="PRINTS" id="PR00008">
    <property type="entry name" value="DAGPEDOMAIN"/>
</dbReference>
<proteinExistence type="inferred from homology"/>
<dbReference type="Pfam" id="PF00130">
    <property type="entry name" value="C1_1"/>
    <property type="match status" value="2"/>
</dbReference>
<evidence type="ECO:0000256" key="2">
    <source>
        <dbReference type="ARBA" id="ARBA00004370"/>
    </source>
</evidence>
<dbReference type="SMART" id="SM00233">
    <property type="entry name" value="PH"/>
    <property type="match status" value="1"/>
</dbReference>
<reference evidence="27" key="3">
    <citation type="submission" date="2025-09" db="UniProtKB">
        <authorList>
            <consortium name="Ensembl"/>
        </authorList>
    </citation>
    <scope>IDENTIFICATION</scope>
</reference>
<dbReference type="SUPFAM" id="SSF56112">
    <property type="entry name" value="Protein kinase-like (PK-like)"/>
    <property type="match status" value="1"/>
</dbReference>
<comment type="subcellular location">
    <subcellularLocation>
        <location evidence="3 19">Cytoplasm</location>
    </subcellularLocation>
    <subcellularLocation>
        <location evidence="2">Membrane</location>
    </subcellularLocation>
</comment>
<dbReference type="PIRSF" id="PIRSF000552">
    <property type="entry name" value="PKC_mu_nu_D2"/>
    <property type="match status" value="1"/>
</dbReference>
<evidence type="ECO:0000313" key="27">
    <source>
        <dbReference type="Ensembl" id="ENSRBIP00000040389.1"/>
    </source>
</evidence>
<feature type="domain" description="Protein kinase" evidence="25">
    <location>
        <begin position="495"/>
        <end position="778"/>
    </location>
</feature>
<evidence type="ECO:0000256" key="7">
    <source>
        <dbReference type="ARBA" id="ARBA00022553"/>
    </source>
</evidence>
<dbReference type="GO" id="GO:0007200">
    <property type="term" value="P:phospholipase C-activating G protein-coupled receptor signaling pathway"/>
    <property type="evidence" value="ECO:0007669"/>
    <property type="project" value="TreeGrafter"/>
</dbReference>
<comment type="similarity">
    <text evidence="4">Belongs to the protein kinase superfamily. CAMK Ser/Thr protein kinase family. PKD subfamily.</text>
</comment>
<evidence type="ECO:0000256" key="22">
    <source>
        <dbReference type="PROSITE-ProRule" id="PRU10141"/>
    </source>
</evidence>
<evidence type="ECO:0000259" key="25">
    <source>
        <dbReference type="PROSITE" id="PS50011"/>
    </source>
</evidence>
<evidence type="ECO:0000256" key="19">
    <source>
        <dbReference type="PIRNR" id="PIRNR000552"/>
    </source>
</evidence>
<dbReference type="Ensembl" id="ENSRBIT00000064419.1">
    <property type="protein sequence ID" value="ENSRBIP00000040389.1"/>
    <property type="gene ID" value="ENSRBIG00000043612.1"/>
</dbReference>
<dbReference type="PROSITE" id="PS00107">
    <property type="entry name" value="PROTEIN_KINASE_ATP"/>
    <property type="match status" value="1"/>
</dbReference>
<evidence type="ECO:0000256" key="20">
    <source>
        <dbReference type="PIRSR" id="PIRSR000552-1"/>
    </source>
</evidence>
<evidence type="ECO:0000256" key="15">
    <source>
        <dbReference type="ARBA" id="ARBA00022840"/>
    </source>
</evidence>
<dbReference type="EC" id="2.7.11.13" evidence="19"/>
<dbReference type="Gene3D" id="3.30.60.20">
    <property type="match status" value="2"/>
</dbReference>
<evidence type="ECO:0000256" key="9">
    <source>
        <dbReference type="ARBA" id="ARBA00022723"/>
    </source>
</evidence>
<keyword evidence="8 19" id="KW-0808">Transferase</keyword>
<dbReference type="InterPro" id="IPR011993">
    <property type="entry name" value="PH-like_dom_sf"/>
</dbReference>
<dbReference type="GO" id="GO:0016020">
    <property type="term" value="C:membrane"/>
    <property type="evidence" value="ECO:0007669"/>
    <property type="project" value="UniProtKB-SubCell"/>
</dbReference>
<dbReference type="InterPro" id="IPR017441">
    <property type="entry name" value="Protein_kinase_ATP_BS"/>
</dbReference>
<dbReference type="Pfam" id="PF00169">
    <property type="entry name" value="PH"/>
    <property type="match status" value="1"/>
</dbReference>
<gene>
    <name evidence="27" type="primary">PRKD3</name>
</gene>
<feature type="domain" description="PH" evidence="24">
    <location>
        <begin position="416"/>
        <end position="532"/>
    </location>
</feature>
<dbReference type="Gene3D" id="2.30.29.30">
    <property type="entry name" value="Pleckstrin-homology domain (PH domain)/Phosphotyrosine-binding domain (PTB)"/>
    <property type="match status" value="1"/>
</dbReference>
<dbReference type="GO" id="GO:0005524">
    <property type="term" value="F:ATP binding"/>
    <property type="evidence" value="ECO:0007669"/>
    <property type="project" value="UniProtKB-UniRule"/>
</dbReference>
<keyword evidence="5 19" id="KW-0963">Cytoplasm</keyword>
<dbReference type="Pfam" id="PF00069">
    <property type="entry name" value="Pkinase"/>
    <property type="match status" value="1"/>
</dbReference>
<dbReference type="FunFam" id="3.30.60.20:FF:000007">
    <property type="entry name" value="Serine/threonine-protein kinase"/>
    <property type="match status" value="1"/>
</dbReference>
<keyword evidence="13 19" id="KW-0418">Kinase</keyword>
<evidence type="ECO:0000256" key="6">
    <source>
        <dbReference type="ARBA" id="ARBA00022527"/>
    </source>
</evidence>
<evidence type="ECO:0000256" key="4">
    <source>
        <dbReference type="ARBA" id="ARBA00008582"/>
    </source>
</evidence>
<evidence type="ECO:0000256" key="18">
    <source>
        <dbReference type="ARBA" id="ARBA00047272"/>
    </source>
</evidence>
<dbReference type="AlphaFoldDB" id="A0A2K6MX94"/>
<dbReference type="FunFam" id="2.30.29.30:FF:000056">
    <property type="entry name" value="Serine/threonine-protein kinase"/>
    <property type="match status" value="1"/>
</dbReference>
<dbReference type="PANTHER" id="PTHR22968">
    <property type="entry name" value="PROTEIN KINASE C, MU"/>
    <property type="match status" value="1"/>
</dbReference>
<dbReference type="PROSITE" id="PS50003">
    <property type="entry name" value="PH_DOMAIN"/>
    <property type="match status" value="1"/>
</dbReference>
<dbReference type="InterPro" id="IPR015727">
    <property type="entry name" value="Protein_Kinase_C_mu-related"/>
</dbReference>
<protein>
    <recommendedName>
        <fullName evidence="19">Serine/threonine-protein kinase</fullName>
        <ecNumber evidence="19">2.7.11.13</ecNumber>
    </recommendedName>
</protein>
<keyword evidence="14" id="KW-0862">Zinc</keyword>
<dbReference type="InterPro" id="IPR020454">
    <property type="entry name" value="DAG/PE-bd"/>
</dbReference>
<dbReference type="CDD" id="cd01239">
    <property type="entry name" value="PH_PKD"/>
    <property type="match status" value="1"/>
</dbReference>
<evidence type="ECO:0000256" key="10">
    <source>
        <dbReference type="ARBA" id="ARBA00022737"/>
    </source>
</evidence>
<keyword evidence="28" id="KW-1185">Reference proteome</keyword>
<dbReference type="InterPro" id="IPR046349">
    <property type="entry name" value="C1-like_sf"/>
</dbReference>
<evidence type="ECO:0000256" key="8">
    <source>
        <dbReference type="ARBA" id="ARBA00022679"/>
    </source>
</evidence>
<dbReference type="InterPro" id="IPR002219">
    <property type="entry name" value="PKC_DAG/PE"/>
</dbReference>
<keyword evidence="12" id="KW-0863">Zinc-finger</keyword>
<evidence type="ECO:0000256" key="17">
    <source>
        <dbReference type="ARBA" id="ARBA00023136"/>
    </source>
</evidence>
<dbReference type="InterPro" id="IPR057764">
    <property type="entry name" value="Ubiquitin_PRKD1-3_N"/>
</dbReference>
<dbReference type="FunFam" id="1.10.510.10:FF:000171">
    <property type="entry name" value="Serine/threonine-protein kinase"/>
    <property type="match status" value="1"/>
</dbReference>
<dbReference type="SUPFAM" id="SSF50729">
    <property type="entry name" value="PH domain-like"/>
    <property type="match status" value="1"/>
</dbReference>
<dbReference type="PROSITE" id="PS50081">
    <property type="entry name" value="ZF_DAG_PE_2"/>
    <property type="match status" value="2"/>
</dbReference>
<comment type="catalytic activity">
    <reaction evidence="18 19">
        <text>L-threonyl-[protein] + ATP = O-phospho-L-threonyl-[protein] + ADP + H(+)</text>
        <dbReference type="Rhea" id="RHEA:46608"/>
        <dbReference type="Rhea" id="RHEA-COMP:11060"/>
        <dbReference type="Rhea" id="RHEA-COMP:11605"/>
        <dbReference type="ChEBI" id="CHEBI:15378"/>
        <dbReference type="ChEBI" id="CHEBI:30013"/>
        <dbReference type="ChEBI" id="CHEBI:30616"/>
        <dbReference type="ChEBI" id="CHEBI:61977"/>
        <dbReference type="ChEBI" id="CHEBI:456216"/>
        <dbReference type="EC" id="2.7.11.13"/>
    </reaction>
</comment>
<evidence type="ECO:0000256" key="11">
    <source>
        <dbReference type="ARBA" id="ARBA00022741"/>
    </source>
</evidence>
<sequence length="836" mass="94122">MSANNSPPSAQKSVLPAAIPAVLPTASPCSSPKTGLSARLSNGSFSAPSLTNSRGSVHTVSFLLQIGLTRESVTIEAQELSLSAVKDLVCSIVYQKFPECGFFGMYDKILLFRHDMNSENILQLITSADDIHEGDLVEVVLSALATVEDFQIRPHTLYVHSYKAPTFCDYCGEMLWGLVRQGLKCEGCGLNYHKRCAFKIPNNCSGVRKRRLSNVSLPGPGLSVPRPLQPEYVALPSEESHVHQEPSKRIPSWSGRPIWMEKMVMCRVKVPHTFAVHSYTRPTICQYCKRLLKGLFRQGMQCKDCKFNCHKRCASKVPRDCLGEVTFNGEPSSLGTDTDIPMDIDNNDINSDSSRGLDDTEESSPPEDKMFFLDPSDLDVERDEEAVKTISPSTSNNIPLMRVVQSIKHTKRKSSTMVKEGWMVHYTSRDNLRKRHYWRLDSKCLTLFQNESGSKYYKEIPLSEILRISSPRDFTNISQGSNPHCFEIITDTMVYFVGENNGDSSHNPVLAATGVGLDVAQSWEKAIRQALMPVTPQASVCTSPGQGKDHKDLSTSISVSNCQIQENVDISTVYQIFADEVLGSGQFGIVYGGKHRKTGRDVAIKVIDKMRFPTKQESQLRNEVAILQILVALRNLHFKNIVHCDLKPENVLLASAEPFPQVKLCDFGFARIIGEKSFRRSVVGTPAYLAPEVLRSKGYNRSLDMWSVGVIIYVSLSGTFPFNEDEDINDQIQNAAFMYPPNPWREISGEAIDLINNLLQVKMRKRYSVDKSLSHPWLQDYQTWLDLREFETRIGERYITHESDDARWEIHAYTHNLVYPKHFIMAPNPDDMEEDP</sequence>
<dbReference type="GO" id="GO:0008270">
    <property type="term" value="F:zinc ion binding"/>
    <property type="evidence" value="ECO:0007669"/>
    <property type="project" value="UniProtKB-KW"/>
</dbReference>
<dbReference type="Proteomes" id="UP000233180">
    <property type="component" value="Unassembled WGS sequence"/>
</dbReference>
<dbReference type="SMART" id="SM00109">
    <property type="entry name" value="C1"/>
    <property type="match status" value="2"/>
</dbReference>
<dbReference type="Gene3D" id="1.10.510.10">
    <property type="entry name" value="Transferase(Phosphotransferase) domain 1"/>
    <property type="match status" value="2"/>
</dbReference>
<organism evidence="27 28">
    <name type="scientific">Rhinopithecus bieti</name>
    <name type="common">Black snub-nosed monkey</name>
    <name type="synonym">Pygathrix bieti</name>
    <dbReference type="NCBI Taxonomy" id="61621"/>
    <lineage>
        <taxon>Eukaryota</taxon>
        <taxon>Metazoa</taxon>
        <taxon>Chordata</taxon>
        <taxon>Craniata</taxon>
        <taxon>Vertebrata</taxon>
        <taxon>Euteleostomi</taxon>
        <taxon>Mammalia</taxon>
        <taxon>Eutheria</taxon>
        <taxon>Euarchontoglires</taxon>
        <taxon>Primates</taxon>
        <taxon>Haplorrhini</taxon>
        <taxon>Catarrhini</taxon>
        <taxon>Cercopithecidae</taxon>
        <taxon>Colobinae</taxon>
        <taxon>Rhinopithecus</taxon>
    </lineage>
</organism>
<evidence type="ECO:0000313" key="28">
    <source>
        <dbReference type="Proteomes" id="UP000233180"/>
    </source>
</evidence>
<feature type="domain" description="Phorbol-ester/DAG-type" evidence="26">
    <location>
        <begin position="154"/>
        <end position="204"/>
    </location>
</feature>
<keyword evidence="15 19" id="KW-0067">ATP-binding</keyword>
<evidence type="ECO:0000256" key="16">
    <source>
        <dbReference type="ARBA" id="ARBA00022842"/>
    </source>
</evidence>
<name>A0A2K6MX94_RHIBE</name>
<comment type="activity regulation">
    <text evidence="19">Activated by DAG and phorbol esters.</text>
</comment>
<dbReference type="CDD" id="cd20841">
    <property type="entry name" value="C1_PKD3_rpt1"/>
    <property type="match status" value="1"/>
</dbReference>
<evidence type="ECO:0000256" key="13">
    <source>
        <dbReference type="ARBA" id="ARBA00022777"/>
    </source>
</evidence>
<dbReference type="GO" id="GO:0004697">
    <property type="term" value="F:diacylglycerol-dependent serine/threonine kinase activity"/>
    <property type="evidence" value="ECO:0007669"/>
    <property type="project" value="UniProtKB-EC"/>
</dbReference>
<keyword evidence="6 19" id="KW-0723">Serine/threonine-protein kinase</keyword>
<dbReference type="InterPro" id="IPR008271">
    <property type="entry name" value="Ser/Thr_kinase_AS"/>
</dbReference>
<dbReference type="GeneTree" id="ENSGT00950000183024"/>